<accession>A0ABX0V007</accession>
<evidence type="ECO:0000313" key="2">
    <source>
        <dbReference type="Proteomes" id="UP001429580"/>
    </source>
</evidence>
<evidence type="ECO:0000313" key="1">
    <source>
        <dbReference type="EMBL" id="NIJ58548.1"/>
    </source>
</evidence>
<comment type="caution">
    <text evidence="1">The sequence shown here is derived from an EMBL/GenBank/DDBJ whole genome shotgun (WGS) entry which is preliminary data.</text>
</comment>
<reference evidence="1 2" key="1">
    <citation type="submission" date="2020-03" db="EMBL/GenBank/DDBJ databases">
        <title>Genomic Encyclopedia of Type Strains, Phase IV (KMG-IV): sequencing the most valuable type-strain genomes for metagenomic binning, comparative biology and taxonomic classification.</title>
        <authorList>
            <person name="Goeker M."/>
        </authorList>
    </citation>
    <scope>NUCLEOTIDE SEQUENCE [LARGE SCALE GENOMIC DNA]</scope>
    <source>
        <strain evidence="1 2">DSM 103870</strain>
    </source>
</reference>
<proteinExistence type="predicted"/>
<name>A0ABX0V007_9HYPH</name>
<organism evidence="1 2">
    <name type="scientific">Pseudochelatococcus lubricantis</name>
    <dbReference type="NCBI Taxonomy" id="1538102"/>
    <lineage>
        <taxon>Bacteria</taxon>
        <taxon>Pseudomonadati</taxon>
        <taxon>Pseudomonadota</taxon>
        <taxon>Alphaproteobacteria</taxon>
        <taxon>Hyphomicrobiales</taxon>
        <taxon>Chelatococcaceae</taxon>
        <taxon>Pseudochelatococcus</taxon>
    </lineage>
</organism>
<keyword evidence="2" id="KW-1185">Reference proteome</keyword>
<gene>
    <name evidence="1" type="ORF">FHS82_002396</name>
</gene>
<protein>
    <submittedName>
        <fullName evidence="1">Uncharacterized protein</fullName>
    </submittedName>
</protein>
<dbReference type="Proteomes" id="UP001429580">
    <property type="component" value="Unassembled WGS sequence"/>
</dbReference>
<sequence length="33" mass="3710">MGSMRHAPDRSETEPDGCISQMIYYNVYEGNTG</sequence>
<dbReference type="EMBL" id="JAASQI010000005">
    <property type="protein sequence ID" value="NIJ58548.1"/>
    <property type="molecule type" value="Genomic_DNA"/>
</dbReference>